<sequence>MEEDHKSEQCRSEASSISAEAESLMKTETTHVLEEGSSDDVRLNKRAFVDQSSCRAVLDLKLSNMEDKKIELNLFNPNSDLEGGAVSSQASESSKEVSGEKTRVFSCNYCKREFSTSQALGGHQNAHKQERQIAKRRQMEVPPFGHLMPLPPPSYGNYTYYPSFANFTRSPLGIRNESYIERPSSWSTPPLNYRFAATGSHHDQFTTRLAYFERPKMLESFQRNIMNNGGGFCSPSSSFKFERGTSATTHDFFGVSSSSNSTTATHNNNHGIKQENSGDNLFAPIGGMSCTENDEDGSTSGLDLNLKL</sequence>
<keyword evidence="5" id="KW-0539">Nucleus</keyword>
<dbReference type="Proteomes" id="UP001408789">
    <property type="component" value="Unassembled WGS sequence"/>
</dbReference>
<dbReference type="EMBL" id="JBCNJP010000027">
    <property type="protein sequence ID" value="KAK9053011.1"/>
    <property type="molecule type" value="Genomic_DNA"/>
</dbReference>
<dbReference type="PANTHER" id="PTHR47287">
    <property type="entry name" value="C2H2 AND C2HC ZINC FINGERS SUPERFAMILY PROTEIN"/>
    <property type="match status" value="1"/>
</dbReference>
<feature type="compositionally biased region" description="Low complexity" evidence="7">
    <location>
        <begin position="256"/>
        <end position="270"/>
    </location>
</feature>
<reference evidence="9 10" key="1">
    <citation type="submission" date="2024-04" db="EMBL/GenBank/DDBJ databases">
        <title>The reference genome of an endangered Asteraceae, Deinandra increscens subsp. villosa, native to the Central Coast of California.</title>
        <authorList>
            <person name="Guilliams M."/>
            <person name="Hasenstab-Lehman K."/>
            <person name="Meyer R."/>
            <person name="Mcevoy S."/>
        </authorList>
    </citation>
    <scope>NUCLEOTIDE SEQUENCE [LARGE SCALE GENOMIC DNA]</scope>
    <source>
        <tissue evidence="9">Leaf</tissue>
    </source>
</reference>
<feature type="compositionally biased region" description="Low complexity" evidence="7">
    <location>
        <begin position="82"/>
        <end position="92"/>
    </location>
</feature>
<comment type="subcellular location">
    <subcellularLocation>
        <location evidence="1">Nucleus</location>
    </subcellularLocation>
</comment>
<dbReference type="PANTHER" id="PTHR47287:SF9">
    <property type="entry name" value="ZINC FINGER PROTEIN 4-LIKE"/>
    <property type="match status" value="1"/>
</dbReference>
<dbReference type="AlphaFoldDB" id="A0AAP0GKR0"/>
<evidence type="ECO:0000256" key="7">
    <source>
        <dbReference type="SAM" id="MobiDB-lite"/>
    </source>
</evidence>
<name>A0AAP0GKR0_9ASTR</name>
<keyword evidence="10" id="KW-1185">Reference proteome</keyword>
<dbReference type="GO" id="GO:0009788">
    <property type="term" value="P:negative regulation of abscisic acid-activated signaling pathway"/>
    <property type="evidence" value="ECO:0007669"/>
    <property type="project" value="InterPro"/>
</dbReference>
<evidence type="ECO:0000259" key="8">
    <source>
        <dbReference type="PROSITE" id="PS50157"/>
    </source>
</evidence>
<dbReference type="Gene3D" id="3.30.160.60">
    <property type="entry name" value="Classic Zinc Finger"/>
    <property type="match status" value="1"/>
</dbReference>
<evidence type="ECO:0000313" key="9">
    <source>
        <dbReference type="EMBL" id="KAK9053011.1"/>
    </source>
</evidence>
<feature type="compositionally biased region" description="Basic and acidic residues" evidence="7">
    <location>
        <begin position="1"/>
        <end position="11"/>
    </location>
</feature>
<proteinExistence type="predicted"/>
<evidence type="ECO:0000256" key="2">
    <source>
        <dbReference type="ARBA" id="ARBA00022723"/>
    </source>
</evidence>
<dbReference type="GO" id="GO:0008270">
    <property type="term" value="F:zinc ion binding"/>
    <property type="evidence" value="ECO:0007669"/>
    <property type="project" value="UniProtKB-KW"/>
</dbReference>
<dbReference type="SUPFAM" id="SSF57667">
    <property type="entry name" value="beta-beta-alpha zinc fingers"/>
    <property type="match status" value="1"/>
</dbReference>
<accession>A0AAP0GKR0</accession>
<dbReference type="InterPro" id="IPR036236">
    <property type="entry name" value="Znf_C2H2_sf"/>
</dbReference>
<dbReference type="InterPro" id="IPR013087">
    <property type="entry name" value="Znf_C2H2_type"/>
</dbReference>
<dbReference type="InterPro" id="IPR044246">
    <property type="entry name" value="ZFP3-like"/>
</dbReference>
<gene>
    <name evidence="9" type="ORF">SSX86_029641</name>
</gene>
<dbReference type="Pfam" id="PF13912">
    <property type="entry name" value="zf-C2H2_6"/>
    <property type="match status" value="1"/>
</dbReference>
<evidence type="ECO:0000256" key="3">
    <source>
        <dbReference type="ARBA" id="ARBA00022771"/>
    </source>
</evidence>
<feature type="region of interest" description="Disordered" evidence="7">
    <location>
        <begin position="256"/>
        <end position="308"/>
    </location>
</feature>
<feature type="domain" description="C2H2-type" evidence="8">
    <location>
        <begin position="105"/>
        <end position="132"/>
    </location>
</feature>
<keyword evidence="2" id="KW-0479">Metal-binding</keyword>
<organism evidence="9 10">
    <name type="scientific">Deinandra increscens subsp. villosa</name>
    <dbReference type="NCBI Taxonomy" id="3103831"/>
    <lineage>
        <taxon>Eukaryota</taxon>
        <taxon>Viridiplantae</taxon>
        <taxon>Streptophyta</taxon>
        <taxon>Embryophyta</taxon>
        <taxon>Tracheophyta</taxon>
        <taxon>Spermatophyta</taxon>
        <taxon>Magnoliopsida</taxon>
        <taxon>eudicotyledons</taxon>
        <taxon>Gunneridae</taxon>
        <taxon>Pentapetalae</taxon>
        <taxon>asterids</taxon>
        <taxon>campanulids</taxon>
        <taxon>Asterales</taxon>
        <taxon>Asteraceae</taxon>
        <taxon>Asteroideae</taxon>
        <taxon>Heliantheae alliance</taxon>
        <taxon>Madieae</taxon>
        <taxon>Madiinae</taxon>
        <taxon>Deinandra</taxon>
    </lineage>
</organism>
<feature type="region of interest" description="Disordered" evidence="7">
    <location>
        <begin position="76"/>
        <end position="97"/>
    </location>
</feature>
<feature type="compositionally biased region" description="Low complexity" evidence="7">
    <location>
        <begin position="12"/>
        <end position="22"/>
    </location>
</feature>
<evidence type="ECO:0000256" key="6">
    <source>
        <dbReference type="PROSITE-ProRule" id="PRU00042"/>
    </source>
</evidence>
<feature type="compositionally biased region" description="Basic and acidic residues" evidence="7">
    <location>
        <begin position="23"/>
        <end position="37"/>
    </location>
</feature>
<keyword evidence="4" id="KW-0862">Zinc</keyword>
<evidence type="ECO:0000256" key="1">
    <source>
        <dbReference type="ARBA" id="ARBA00004123"/>
    </source>
</evidence>
<comment type="caution">
    <text evidence="9">The sequence shown here is derived from an EMBL/GenBank/DDBJ whole genome shotgun (WGS) entry which is preliminary data.</text>
</comment>
<dbReference type="PROSITE" id="PS50157">
    <property type="entry name" value="ZINC_FINGER_C2H2_2"/>
    <property type="match status" value="1"/>
</dbReference>
<protein>
    <recommendedName>
        <fullName evidence="8">C2H2-type domain-containing protein</fullName>
    </recommendedName>
</protein>
<keyword evidence="3 6" id="KW-0863">Zinc-finger</keyword>
<evidence type="ECO:0000256" key="5">
    <source>
        <dbReference type="ARBA" id="ARBA00023242"/>
    </source>
</evidence>
<evidence type="ECO:0000313" key="10">
    <source>
        <dbReference type="Proteomes" id="UP001408789"/>
    </source>
</evidence>
<dbReference type="PROSITE" id="PS00028">
    <property type="entry name" value="ZINC_FINGER_C2H2_1"/>
    <property type="match status" value="1"/>
</dbReference>
<evidence type="ECO:0000256" key="4">
    <source>
        <dbReference type="ARBA" id="ARBA00022833"/>
    </source>
</evidence>
<dbReference type="GO" id="GO:0005634">
    <property type="term" value="C:nucleus"/>
    <property type="evidence" value="ECO:0007669"/>
    <property type="project" value="UniProtKB-SubCell"/>
</dbReference>
<feature type="region of interest" description="Disordered" evidence="7">
    <location>
        <begin position="1"/>
        <end position="37"/>
    </location>
</feature>